<comment type="caution">
    <text evidence="1">The sequence shown here is derived from an EMBL/GenBank/DDBJ whole genome shotgun (WGS) entry which is preliminary data.</text>
</comment>
<reference evidence="1 2" key="1">
    <citation type="submission" date="2016-11" db="EMBL/GenBank/DDBJ databases">
        <title>Draft Genome Sequences of Nine Cyanobacterial Strains from Diverse Habitats.</title>
        <authorList>
            <person name="Zhu T."/>
            <person name="Hou S."/>
            <person name="Lu X."/>
            <person name="Hess W.R."/>
        </authorList>
    </citation>
    <scope>NUCLEOTIDE SEQUENCE [LARGE SCALE GENOMIC DNA]</scope>
    <source>
        <strain evidence="1 2">NIES-592</strain>
    </source>
</reference>
<sequence length="125" mass="13876">MTDCTSLALVNGTQNQSASLSTKNQNLGEEPTVSHKDTCSASQAEVVTNLDKWSDEAIARRRELRPVRESKLRLASLSGDNPGLEFLAECWEDVALWNKIKRLIAQYPEWGINCVQANLITIAKC</sequence>
<keyword evidence="2" id="KW-1185">Reference proteome</keyword>
<organism evidence="1 2">
    <name type="scientific">Fischerella major NIES-592</name>
    <dbReference type="NCBI Taxonomy" id="210994"/>
    <lineage>
        <taxon>Bacteria</taxon>
        <taxon>Bacillati</taxon>
        <taxon>Cyanobacteriota</taxon>
        <taxon>Cyanophyceae</taxon>
        <taxon>Nostocales</taxon>
        <taxon>Hapalosiphonaceae</taxon>
        <taxon>Fischerella</taxon>
    </lineage>
</organism>
<proteinExistence type="predicted"/>
<evidence type="ECO:0000313" key="1">
    <source>
        <dbReference type="EMBL" id="OKH14829.1"/>
    </source>
</evidence>
<dbReference type="EMBL" id="MRCA01000003">
    <property type="protein sequence ID" value="OKH14829.1"/>
    <property type="molecule type" value="Genomic_DNA"/>
</dbReference>
<name>A0A1U7H1F8_9CYAN</name>
<protein>
    <submittedName>
        <fullName evidence="1">Uncharacterized protein</fullName>
    </submittedName>
</protein>
<dbReference type="RefSeq" id="WP_073555426.1">
    <property type="nucleotide sequence ID" value="NZ_MRCA01000003.1"/>
</dbReference>
<dbReference type="AlphaFoldDB" id="A0A1U7H1F8"/>
<dbReference type="Proteomes" id="UP000186391">
    <property type="component" value="Unassembled WGS sequence"/>
</dbReference>
<gene>
    <name evidence="1" type="ORF">NIES592_08100</name>
</gene>
<accession>A0A1U7H1F8</accession>
<evidence type="ECO:0000313" key="2">
    <source>
        <dbReference type="Proteomes" id="UP000186391"/>
    </source>
</evidence>